<name>A0A133PQV4_9FIRM</name>
<dbReference type="InterPro" id="IPR029058">
    <property type="entry name" value="AB_hydrolase_fold"/>
</dbReference>
<proteinExistence type="predicted"/>
<dbReference type="PATRIC" id="fig|54005.3.peg.619"/>
<evidence type="ECO:0000313" key="2">
    <source>
        <dbReference type="Proteomes" id="UP000070174"/>
    </source>
</evidence>
<dbReference type="PANTHER" id="PTHR47381">
    <property type="entry name" value="ALPHA/BETA-HYDROLASES SUPERFAMILY PROTEIN"/>
    <property type="match status" value="1"/>
</dbReference>
<gene>
    <name evidence="1" type="ORF">HMPREF3229_00628</name>
</gene>
<evidence type="ECO:0000313" key="1">
    <source>
        <dbReference type="EMBL" id="KXA31030.1"/>
    </source>
</evidence>
<reference evidence="1 2" key="1">
    <citation type="submission" date="2016-01" db="EMBL/GenBank/DDBJ databases">
        <authorList>
            <person name="Oliw E.H."/>
        </authorList>
    </citation>
    <scope>NUCLEOTIDE SEQUENCE [LARGE SCALE GENOMIC DNA]</scope>
    <source>
        <strain evidence="1 2">CMW7756A</strain>
    </source>
</reference>
<dbReference type="AlphaFoldDB" id="A0A133PQV4"/>
<dbReference type="PANTHER" id="PTHR47381:SF3">
    <property type="entry name" value="ALPHA_BETA-HYDROLASES SUPERFAMILY PROTEIN"/>
    <property type="match status" value="1"/>
</dbReference>
<dbReference type="Gene3D" id="3.40.50.1820">
    <property type="entry name" value="alpha/beta hydrolase"/>
    <property type="match status" value="1"/>
</dbReference>
<dbReference type="SUPFAM" id="SSF53474">
    <property type="entry name" value="alpha/beta-Hydrolases"/>
    <property type="match status" value="1"/>
</dbReference>
<protein>
    <submittedName>
        <fullName evidence="1">Phospholipase/carboxylesterase</fullName>
    </submittedName>
</protein>
<sequence length="257" mass="29711">MEYLKTNYSDIKEVMIGKVPAIIIEPKEETNKTLVFYHGWGSDNERQIFRGNIFASYGYRVVLPEARYHGERNVEKLDHEDKEVEGKYILKVIMHNIEEAPSIFNYIEENYPGNEIAVGGHSMGAITAGGLYAFKKDLKMAFIFNGINNWKELVRGVNELKNQDKIDEREFRINEFFLDMNPMDSPEAFKDRPLVLYNGEDDDVIDPAGQESFAKEVEKVYEDKKLLDFKLLEMTGHQVTTQMLEEAIKFSKELAGF</sequence>
<accession>A0A133PQV4</accession>
<dbReference type="EMBL" id="LRQE01000021">
    <property type="protein sequence ID" value="KXA31030.1"/>
    <property type="molecule type" value="Genomic_DNA"/>
</dbReference>
<dbReference type="Proteomes" id="UP000070174">
    <property type="component" value="Unassembled WGS sequence"/>
</dbReference>
<comment type="caution">
    <text evidence="1">The sequence shown here is derived from an EMBL/GenBank/DDBJ whole genome shotgun (WGS) entry which is preliminary data.</text>
</comment>
<organism evidence="1">
    <name type="scientific">Peptoniphilus harei</name>
    <dbReference type="NCBI Taxonomy" id="54005"/>
    <lineage>
        <taxon>Bacteria</taxon>
        <taxon>Bacillati</taxon>
        <taxon>Bacillota</taxon>
        <taxon>Tissierellia</taxon>
        <taxon>Tissierellales</taxon>
        <taxon>Peptoniphilaceae</taxon>
        <taxon>Peptoniphilus</taxon>
    </lineage>
</organism>
<dbReference type="RefSeq" id="WP_060799861.1">
    <property type="nucleotide sequence ID" value="NZ_KQ957096.1"/>
</dbReference>